<evidence type="ECO:0000313" key="2">
    <source>
        <dbReference type="Proteomes" id="UP001603857"/>
    </source>
</evidence>
<name>A0ABD1MNZ0_9FABA</name>
<keyword evidence="2" id="KW-1185">Reference proteome</keyword>
<dbReference type="Proteomes" id="UP001603857">
    <property type="component" value="Unassembled WGS sequence"/>
</dbReference>
<proteinExistence type="predicted"/>
<protein>
    <submittedName>
        <fullName evidence="1">Uncharacterized protein</fullName>
    </submittedName>
</protein>
<sequence length="82" mass="9722">MGLDHTNDWMRDIKKTFFQFEKDLEVLNLKSYYRKDAMLVSLTNFLILQVRDHLFGLNQGINVSNSPIDLKLEGWNRSVNYL</sequence>
<evidence type="ECO:0000313" key="1">
    <source>
        <dbReference type="EMBL" id="KAL2337504.1"/>
    </source>
</evidence>
<dbReference type="EMBL" id="JBGMDY010000004">
    <property type="protein sequence ID" value="KAL2337504.1"/>
    <property type="molecule type" value="Genomic_DNA"/>
</dbReference>
<comment type="caution">
    <text evidence="1">The sequence shown here is derived from an EMBL/GenBank/DDBJ whole genome shotgun (WGS) entry which is preliminary data.</text>
</comment>
<gene>
    <name evidence="1" type="ORF">Fmac_011950</name>
</gene>
<dbReference type="AlphaFoldDB" id="A0ABD1MNZ0"/>
<organism evidence="1 2">
    <name type="scientific">Flemingia macrophylla</name>
    <dbReference type="NCBI Taxonomy" id="520843"/>
    <lineage>
        <taxon>Eukaryota</taxon>
        <taxon>Viridiplantae</taxon>
        <taxon>Streptophyta</taxon>
        <taxon>Embryophyta</taxon>
        <taxon>Tracheophyta</taxon>
        <taxon>Spermatophyta</taxon>
        <taxon>Magnoliopsida</taxon>
        <taxon>eudicotyledons</taxon>
        <taxon>Gunneridae</taxon>
        <taxon>Pentapetalae</taxon>
        <taxon>rosids</taxon>
        <taxon>fabids</taxon>
        <taxon>Fabales</taxon>
        <taxon>Fabaceae</taxon>
        <taxon>Papilionoideae</taxon>
        <taxon>50 kb inversion clade</taxon>
        <taxon>NPAAA clade</taxon>
        <taxon>indigoferoid/millettioid clade</taxon>
        <taxon>Phaseoleae</taxon>
        <taxon>Flemingia</taxon>
    </lineage>
</organism>
<reference evidence="1 2" key="1">
    <citation type="submission" date="2024-08" db="EMBL/GenBank/DDBJ databases">
        <title>Insights into the chromosomal genome structure of Flemingia macrophylla.</title>
        <authorList>
            <person name="Ding Y."/>
            <person name="Zhao Y."/>
            <person name="Bi W."/>
            <person name="Wu M."/>
            <person name="Zhao G."/>
            <person name="Gong Y."/>
            <person name="Li W."/>
            <person name="Zhang P."/>
        </authorList>
    </citation>
    <scope>NUCLEOTIDE SEQUENCE [LARGE SCALE GENOMIC DNA]</scope>
    <source>
        <strain evidence="1">DYQJB</strain>
        <tissue evidence="1">Leaf</tissue>
    </source>
</reference>
<accession>A0ABD1MNZ0</accession>